<evidence type="ECO:0000313" key="2">
    <source>
        <dbReference type="EMBL" id="KAJ7077151.1"/>
    </source>
</evidence>
<keyword evidence="3" id="KW-1185">Reference proteome</keyword>
<gene>
    <name evidence="2" type="ORF">B0H15DRAFT_569432</name>
</gene>
<evidence type="ECO:0000313" key="3">
    <source>
        <dbReference type="Proteomes" id="UP001222325"/>
    </source>
</evidence>
<sequence>MTTTTHCRIHAACERRCVVLVCAGRLLVYSSLSVSVLCHSFPTFSRPSSSPFAYICPVLPFLSIYLRHLLA</sequence>
<keyword evidence="1" id="KW-0472">Membrane</keyword>
<comment type="caution">
    <text evidence="2">The sequence shown here is derived from an EMBL/GenBank/DDBJ whole genome shotgun (WGS) entry which is preliminary data.</text>
</comment>
<reference evidence="2" key="1">
    <citation type="submission" date="2023-03" db="EMBL/GenBank/DDBJ databases">
        <title>Massive genome expansion in bonnet fungi (Mycena s.s.) driven by repeated elements and novel gene families across ecological guilds.</title>
        <authorList>
            <consortium name="Lawrence Berkeley National Laboratory"/>
            <person name="Harder C.B."/>
            <person name="Miyauchi S."/>
            <person name="Viragh M."/>
            <person name="Kuo A."/>
            <person name="Thoen E."/>
            <person name="Andreopoulos B."/>
            <person name="Lu D."/>
            <person name="Skrede I."/>
            <person name="Drula E."/>
            <person name="Henrissat B."/>
            <person name="Morin E."/>
            <person name="Kohler A."/>
            <person name="Barry K."/>
            <person name="LaButti K."/>
            <person name="Morin E."/>
            <person name="Salamov A."/>
            <person name="Lipzen A."/>
            <person name="Mereny Z."/>
            <person name="Hegedus B."/>
            <person name="Baldrian P."/>
            <person name="Stursova M."/>
            <person name="Weitz H."/>
            <person name="Taylor A."/>
            <person name="Grigoriev I.V."/>
            <person name="Nagy L.G."/>
            <person name="Martin F."/>
            <person name="Kauserud H."/>
        </authorList>
    </citation>
    <scope>NUCLEOTIDE SEQUENCE</scope>
    <source>
        <strain evidence="2">CBHHK173m</strain>
    </source>
</reference>
<dbReference type="Proteomes" id="UP001222325">
    <property type="component" value="Unassembled WGS sequence"/>
</dbReference>
<name>A0AAD6TSZ3_9AGAR</name>
<accession>A0AAD6TSZ3</accession>
<protein>
    <submittedName>
        <fullName evidence="2">Uncharacterized protein</fullName>
    </submittedName>
</protein>
<dbReference type="EMBL" id="JARJCN010000075">
    <property type="protein sequence ID" value="KAJ7077151.1"/>
    <property type="molecule type" value="Genomic_DNA"/>
</dbReference>
<keyword evidence="1" id="KW-1133">Transmembrane helix</keyword>
<evidence type="ECO:0000256" key="1">
    <source>
        <dbReference type="SAM" id="Phobius"/>
    </source>
</evidence>
<feature type="transmembrane region" description="Helical" evidence="1">
    <location>
        <begin position="52"/>
        <end position="70"/>
    </location>
</feature>
<keyword evidence="1" id="KW-0812">Transmembrane</keyword>
<proteinExistence type="predicted"/>
<dbReference type="AlphaFoldDB" id="A0AAD6TSZ3"/>
<organism evidence="2 3">
    <name type="scientific">Mycena belliarum</name>
    <dbReference type="NCBI Taxonomy" id="1033014"/>
    <lineage>
        <taxon>Eukaryota</taxon>
        <taxon>Fungi</taxon>
        <taxon>Dikarya</taxon>
        <taxon>Basidiomycota</taxon>
        <taxon>Agaricomycotina</taxon>
        <taxon>Agaricomycetes</taxon>
        <taxon>Agaricomycetidae</taxon>
        <taxon>Agaricales</taxon>
        <taxon>Marasmiineae</taxon>
        <taxon>Mycenaceae</taxon>
        <taxon>Mycena</taxon>
    </lineage>
</organism>